<feature type="transmembrane region" description="Helical" evidence="1">
    <location>
        <begin position="13"/>
        <end position="37"/>
    </location>
</feature>
<keyword evidence="1" id="KW-0812">Transmembrane</keyword>
<evidence type="ECO:0000256" key="1">
    <source>
        <dbReference type="SAM" id="Phobius"/>
    </source>
</evidence>
<organism evidence="2">
    <name type="scientific">Rhizophora mucronata</name>
    <name type="common">Asiatic mangrove</name>
    <dbReference type="NCBI Taxonomy" id="61149"/>
    <lineage>
        <taxon>Eukaryota</taxon>
        <taxon>Viridiplantae</taxon>
        <taxon>Streptophyta</taxon>
        <taxon>Embryophyta</taxon>
        <taxon>Tracheophyta</taxon>
        <taxon>Spermatophyta</taxon>
        <taxon>Magnoliopsida</taxon>
        <taxon>eudicotyledons</taxon>
        <taxon>Gunneridae</taxon>
        <taxon>Pentapetalae</taxon>
        <taxon>rosids</taxon>
        <taxon>fabids</taxon>
        <taxon>Malpighiales</taxon>
        <taxon>Rhizophoraceae</taxon>
        <taxon>Rhizophora</taxon>
    </lineage>
</organism>
<reference evidence="2" key="1">
    <citation type="submission" date="2018-02" db="EMBL/GenBank/DDBJ databases">
        <title>Rhizophora mucronata_Transcriptome.</title>
        <authorList>
            <person name="Meera S.P."/>
            <person name="Sreeshan A."/>
            <person name="Augustine A."/>
        </authorList>
    </citation>
    <scope>NUCLEOTIDE SEQUENCE</scope>
    <source>
        <tissue evidence="2">Leaf</tissue>
    </source>
</reference>
<name>A0A2P2MUV3_RHIMU</name>
<keyword evidence="1" id="KW-1133">Transmembrane helix</keyword>
<protein>
    <submittedName>
        <fullName evidence="2">Fructose-2 6-bisphosphatase</fullName>
    </submittedName>
</protein>
<sequence>MEVSSTFLLKWRIISFLATLSLTSMAPFLLLAPGILLKLFQWSGNRRQCGS</sequence>
<evidence type="ECO:0000313" key="2">
    <source>
        <dbReference type="EMBL" id="MBX33999.1"/>
    </source>
</evidence>
<accession>A0A2P2MUV3</accession>
<proteinExistence type="predicted"/>
<dbReference type="AlphaFoldDB" id="A0A2P2MUV3"/>
<dbReference type="EMBL" id="GGEC01053515">
    <property type="protein sequence ID" value="MBX33999.1"/>
    <property type="molecule type" value="Transcribed_RNA"/>
</dbReference>
<keyword evidence="1" id="KW-0472">Membrane</keyword>